<dbReference type="EMBL" id="UYRU01056884">
    <property type="protein sequence ID" value="VDN13621.1"/>
    <property type="molecule type" value="Genomic_DNA"/>
</dbReference>
<dbReference type="Proteomes" id="UP000281553">
    <property type="component" value="Unassembled WGS sequence"/>
</dbReference>
<keyword evidence="2" id="KW-0175">Coiled coil</keyword>
<evidence type="ECO:0000256" key="1">
    <source>
        <dbReference type="ARBA" id="ARBA00006190"/>
    </source>
</evidence>
<evidence type="ECO:0000313" key="3">
    <source>
        <dbReference type="EMBL" id="VDN13621.1"/>
    </source>
</evidence>
<feature type="coiled-coil region" evidence="2">
    <location>
        <begin position="14"/>
        <end position="41"/>
    </location>
</feature>
<dbReference type="InterPro" id="IPR005024">
    <property type="entry name" value="Snf7_fam"/>
</dbReference>
<dbReference type="GO" id="GO:0007034">
    <property type="term" value="P:vacuolar transport"/>
    <property type="evidence" value="ECO:0007669"/>
    <property type="project" value="InterPro"/>
</dbReference>
<evidence type="ECO:0000313" key="4">
    <source>
        <dbReference type="Proteomes" id="UP000281553"/>
    </source>
</evidence>
<keyword evidence="4" id="KW-1185">Reference proteome</keyword>
<organism evidence="3 4">
    <name type="scientific">Dibothriocephalus latus</name>
    <name type="common">Fish tapeworm</name>
    <name type="synonym">Diphyllobothrium latum</name>
    <dbReference type="NCBI Taxonomy" id="60516"/>
    <lineage>
        <taxon>Eukaryota</taxon>
        <taxon>Metazoa</taxon>
        <taxon>Spiralia</taxon>
        <taxon>Lophotrochozoa</taxon>
        <taxon>Platyhelminthes</taxon>
        <taxon>Cestoda</taxon>
        <taxon>Eucestoda</taxon>
        <taxon>Diphyllobothriidea</taxon>
        <taxon>Diphyllobothriidae</taxon>
        <taxon>Dibothriocephalus</taxon>
    </lineage>
</organism>
<dbReference type="AlphaFoldDB" id="A0A3P7M607"/>
<evidence type="ECO:0000256" key="2">
    <source>
        <dbReference type="SAM" id="Coils"/>
    </source>
</evidence>
<name>A0A3P7M607_DIBLA</name>
<reference evidence="3 4" key="1">
    <citation type="submission" date="2018-11" db="EMBL/GenBank/DDBJ databases">
        <authorList>
            <consortium name="Pathogen Informatics"/>
        </authorList>
    </citation>
    <scope>NUCLEOTIDE SEQUENCE [LARGE SCALE GENOMIC DNA]</scope>
</reference>
<sequence length="141" mass="16012">MKLLGKKEDPRTKVRELQRKMRREEMKLDREINAIQQKSKQSEIEVKRYAKTGNMDAAKLLARQIVASRKAVNRLYSAKAELQTVCMDLDHQIAVIRMSGAIKSSTDVMKSMSNLIKVSQSPPALCLCCFSHKHACLYLGC</sequence>
<proteinExistence type="inferred from homology"/>
<accession>A0A3P7M607</accession>
<dbReference type="PANTHER" id="PTHR10476">
    <property type="entry name" value="CHARGED MULTIVESICULAR BODY PROTEIN"/>
    <property type="match status" value="1"/>
</dbReference>
<comment type="similarity">
    <text evidence="1">Belongs to the SNF7 family.</text>
</comment>
<gene>
    <name evidence="3" type="ORF">DILT_LOCUS9452</name>
</gene>
<protein>
    <submittedName>
        <fullName evidence="3">Uncharacterized protein</fullName>
    </submittedName>
</protein>
<dbReference type="Gene3D" id="6.10.140.1230">
    <property type="match status" value="1"/>
</dbReference>
<dbReference type="OrthoDB" id="2329734at2759"/>
<dbReference type="Pfam" id="PF03357">
    <property type="entry name" value="Snf7"/>
    <property type="match status" value="1"/>
</dbReference>